<dbReference type="AlphaFoldDB" id="A0A653CXT4"/>
<evidence type="ECO:0000256" key="3">
    <source>
        <dbReference type="ARBA" id="ARBA00023157"/>
    </source>
</evidence>
<dbReference type="PROSITE" id="PS50026">
    <property type="entry name" value="EGF_3"/>
    <property type="match status" value="1"/>
</dbReference>
<evidence type="ECO:0000259" key="6">
    <source>
        <dbReference type="PROSITE" id="PS50026"/>
    </source>
</evidence>
<feature type="region of interest" description="Disordered" evidence="5">
    <location>
        <begin position="196"/>
        <end position="230"/>
    </location>
</feature>
<dbReference type="SUPFAM" id="SSF57196">
    <property type="entry name" value="EGF/Laminin"/>
    <property type="match status" value="2"/>
</dbReference>
<dbReference type="SMART" id="SM00181">
    <property type="entry name" value="EGF"/>
    <property type="match status" value="2"/>
</dbReference>
<protein>
    <recommendedName>
        <fullName evidence="6">EGF-like domain-containing protein</fullName>
    </recommendedName>
</protein>
<dbReference type="InterPro" id="IPR018097">
    <property type="entry name" value="EGF_Ca-bd_CS"/>
</dbReference>
<organism evidence="7 8">
    <name type="scientific">Callosobruchus maculatus</name>
    <name type="common">Southern cowpea weevil</name>
    <name type="synonym">Pulse bruchid</name>
    <dbReference type="NCBI Taxonomy" id="64391"/>
    <lineage>
        <taxon>Eukaryota</taxon>
        <taxon>Metazoa</taxon>
        <taxon>Ecdysozoa</taxon>
        <taxon>Arthropoda</taxon>
        <taxon>Hexapoda</taxon>
        <taxon>Insecta</taxon>
        <taxon>Pterygota</taxon>
        <taxon>Neoptera</taxon>
        <taxon>Endopterygota</taxon>
        <taxon>Coleoptera</taxon>
        <taxon>Polyphaga</taxon>
        <taxon>Cucujiformia</taxon>
        <taxon>Chrysomeloidea</taxon>
        <taxon>Chrysomelidae</taxon>
        <taxon>Bruchinae</taxon>
        <taxon>Bruchini</taxon>
        <taxon>Callosobruchus</taxon>
    </lineage>
</organism>
<keyword evidence="1 4" id="KW-0245">EGF-like domain</keyword>
<dbReference type="InterPro" id="IPR000742">
    <property type="entry name" value="EGF"/>
</dbReference>
<dbReference type="PROSITE" id="PS01186">
    <property type="entry name" value="EGF_2"/>
    <property type="match status" value="1"/>
</dbReference>
<feature type="compositionally biased region" description="Pro residues" evidence="5">
    <location>
        <begin position="147"/>
        <end position="159"/>
    </location>
</feature>
<evidence type="ECO:0000313" key="8">
    <source>
        <dbReference type="Proteomes" id="UP000410492"/>
    </source>
</evidence>
<evidence type="ECO:0000256" key="4">
    <source>
        <dbReference type="PROSITE-ProRule" id="PRU00076"/>
    </source>
</evidence>
<dbReference type="PROSITE" id="PS01187">
    <property type="entry name" value="EGF_CA"/>
    <property type="match status" value="1"/>
</dbReference>
<dbReference type="Gene3D" id="2.10.25.10">
    <property type="entry name" value="Laminin"/>
    <property type="match status" value="2"/>
</dbReference>
<dbReference type="PANTHER" id="PTHR24034:SF204">
    <property type="entry name" value="ADHESION G PROTEIN-COUPLED RECEPTOR E1"/>
    <property type="match status" value="1"/>
</dbReference>
<dbReference type="GO" id="GO:0005509">
    <property type="term" value="F:calcium ion binding"/>
    <property type="evidence" value="ECO:0007669"/>
    <property type="project" value="InterPro"/>
</dbReference>
<name>A0A653CXT4_CALMS</name>
<comment type="caution">
    <text evidence="4">Lacks conserved residue(s) required for the propagation of feature annotation.</text>
</comment>
<evidence type="ECO:0000256" key="5">
    <source>
        <dbReference type="SAM" id="MobiDB-lite"/>
    </source>
</evidence>
<gene>
    <name evidence="7" type="ORF">CALMAC_LOCUS12757</name>
</gene>
<evidence type="ECO:0000256" key="1">
    <source>
        <dbReference type="ARBA" id="ARBA00022536"/>
    </source>
</evidence>
<keyword evidence="2" id="KW-0677">Repeat</keyword>
<accession>A0A653CXT4</accession>
<feature type="domain" description="EGF-like" evidence="6">
    <location>
        <begin position="40"/>
        <end position="80"/>
    </location>
</feature>
<keyword evidence="8" id="KW-1185">Reference proteome</keyword>
<dbReference type="OrthoDB" id="9946071at2759"/>
<reference evidence="7 8" key="1">
    <citation type="submission" date="2019-01" db="EMBL/GenBank/DDBJ databases">
        <authorList>
            <person name="Sayadi A."/>
        </authorList>
    </citation>
    <scope>NUCLEOTIDE SEQUENCE [LARGE SCALE GENOMIC DNA]</scope>
</reference>
<keyword evidence="3" id="KW-1015">Disulfide bond</keyword>
<dbReference type="InterPro" id="IPR050751">
    <property type="entry name" value="ECM_structural_protein"/>
</dbReference>
<feature type="region of interest" description="Disordered" evidence="5">
    <location>
        <begin position="136"/>
        <end position="169"/>
    </location>
</feature>
<feature type="compositionally biased region" description="Basic and acidic residues" evidence="5">
    <location>
        <begin position="217"/>
        <end position="230"/>
    </location>
</feature>
<dbReference type="FunFam" id="2.10.25.10:FF:000240">
    <property type="entry name" value="Vitamin K-dependent protein S"/>
    <property type="match status" value="1"/>
</dbReference>
<dbReference type="PANTHER" id="PTHR24034">
    <property type="entry name" value="EGF-LIKE DOMAIN-CONTAINING PROTEIN"/>
    <property type="match status" value="1"/>
</dbReference>
<dbReference type="InterPro" id="IPR001881">
    <property type="entry name" value="EGF-like_Ca-bd_dom"/>
</dbReference>
<dbReference type="InterPro" id="IPR000152">
    <property type="entry name" value="EGF-type_Asp/Asn_hydroxyl_site"/>
</dbReference>
<sequence length="260" mass="28256">MNLCEQRCTVYLQRIICTCFEGYRFNPENQRRNIKPVCTDIDECSERNGDCEQQCVNFRGGYKCACWSGYRLREDGRNCELEAESVLSSVPEDTMAAGRVDKCYADCGSVTRMAAKIKKLQEKLSAISTAIKLSSFASGPPGTLGQPGPPGPPGPPGSPGMPCSENSITTNSGNMDYTYSMLDAFVPLGGDENVQCRCKRGSQGPMGAPGPQGPKGETGERGPKGQKGERGSNDFLLLLLADLRHDIVHLQNKVFLNDEK</sequence>
<evidence type="ECO:0000256" key="2">
    <source>
        <dbReference type="ARBA" id="ARBA00022737"/>
    </source>
</evidence>
<dbReference type="EMBL" id="CAACVG010009271">
    <property type="protein sequence ID" value="VEN52735.1"/>
    <property type="molecule type" value="Genomic_DNA"/>
</dbReference>
<dbReference type="Gene3D" id="1.20.5.320">
    <property type="entry name" value="6-Phosphogluconate Dehydrogenase, domain 3"/>
    <property type="match status" value="2"/>
</dbReference>
<evidence type="ECO:0000313" key="7">
    <source>
        <dbReference type="EMBL" id="VEN52735.1"/>
    </source>
</evidence>
<proteinExistence type="predicted"/>
<dbReference type="Pfam" id="PF14670">
    <property type="entry name" value="FXa_inhibition"/>
    <property type="match status" value="1"/>
</dbReference>
<dbReference type="PROSITE" id="PS00010">
    <property type="entry name" value="ASX_HYDROXYL"/>
    <property type="match status" value="1"/>
</dbReference>
<dbReference type="SMART" id="SM00179">
    <property type="entry name" value="EGF_CA"/>
    <property type="match status" value="1"/>
</dbReference>
<dbReference type="Proteomes" id="UP000410492">
    <property type="component" value="Unassembled WGS sequence"/>
</dbReference>